<keyword evidence="3" id="KW-1185">Reference proteome</keyword>
<dbReference type="AlphaFoldDB" id="L5JXQ1"/>
<reference evidence="3" key="1">
    <citation type="journal article" date="2013" name="Science">
        <title>Comparative analysis of bat genomes provides insight into the evolution of flight and immunity.</title>
        <authorList>
            <person name="Zhang G."/>
            <person name="Cowled C."/>
            <person name="Shi Z."/>
            <person name="Huang Z."/>
            <person name="Bishop-Lilly K.A."/>
            <person name="Fang X."/>
            <person name="Wynne J.W."/>
            <person name="Xiong Z."/>
            <person name="Baker M.L."/>
            <person name="Zhao W."/>
            <person name="Tachedjian M."/>
            <person name="Zhu Y."/>
            <person name="Zhou P."/>
            <person name="Jiang X."/>
            <person name="Ng J."/>
            <person name="Yang L."/>
            <person name="Wu L."/>
            <person name="Xiao J."/>
            <person name="Feng Y."/>
            <person name="Chen Y."/>
            <person name="Sun X."/>
            <person name="Zhang Y."/>
            <person name="Marsh G.A."/>
            <person name="Crameri G."/>
            <person name="Broder C.C."/>
            <person name="Frey K.G."/>
            <person name="Wang L.F."/>
            <person name="Wang J."/>
        </authorList>
    </citation>
    <scope>NUCLEOTIDE SEQUENCE [LARGE SCALE GENOMIC DNA]</scope>
</reference>
<feature type="compositionally biased region" description="Basic and acidic residues" evidence="1">
    <location>
        <begin position="90"/>
        <end position="104"/>
    </location>
</feature>
<dbReference type="EMBL" id="KB031072">
    <property type="protein sequence ID" value="ELK04239.1"/>
    <property type="molecule type" value="Genomic_DNA"/>
</dbReference>
<protein>
    <submittedName>
        <fullName evidence="2">Uncharacterized protein</fullName>
    </submittedName>
</protein>
<evidence type="ECO:0000256" key="1">
    <source>
        <dbReference type="SAM" id="MobiDB-lite"/>
    </source>
</evidence>
<name>L5JXQ1_PTEAL</name>
<accession>L5JXQ1</accession>
<sequence length="158" mass="16966">MLSWPIGRSSTVPPTVPPSRSQVLGQKMTLALPHRTRGPVSEVNRWTDTPSACRWCCSGGNGEEAKLTQLWAGGGGSSLPRGPSVSWGRSEAEEMSRGPAEKYKQRPRASRSSCHQPLRIQIAEVSAWPCLAPTQLPFPFLASALSPALTTASPFATQ</sequence>
<dbReference type="Proteomes" id="UP000010552">
    <property type="component" value="Unassembled WGS sequence"/>
</dbReference>
<feature type="region of interest" description="Disordered" evidence="1">
    <location>
        <begin position="1"/>
        <end position="21"/>
    </location>
</feature>
<evidence type="ECO:0000313" key="2">
    <source>
        <dbReference type="EMBL" id="ELK04239.1"/>
    </source>
</evidence>
<evidence type="ECO:0000313" key="3">
    <source>
        <dbReference type="Proteomes" id="UP000010552"/>
    </source>
</evidence>
<gene>
    <name evidence="2" type="ORF">PAL_GLEAN10024396</name>
</gene>
<feature type="region of interest" description="Disordered" evidence="1">
    <location>
        <begin position="72"/>
        <end position="112"/>
    </location>
</feature>
<organism evidence="2 3">
    <name type="scientific">Pteropus alecto</name>
    <name type="common">Black flying fox</name>
    <dbReference type="NCBI Taxonomy" id="9402"/>
    <lineage>
        <taxon>Eukaryota</taxon>
        <taxon>Metazoa</taxon>
        <taxon>Chordata</taxon>
        <taxon>Craniata</taxon>
        <taxon>Vertebrata</taxon>
        <taxon>Euteleostomi</taxon>
        <taxon>Mammalia</taxon>
        <taxon>Eutheria</taxon>
        <taxon>Laurasiatheria</taxon>
        <taxon>Chiroptera</taxon>
        <taxon>Yinpterochiroptera</taxon>
        <taxon>Pteropodoidea</taxon>
        <taxon>Pteropodidae</taxon>
        <taxon>Pteropodinae</taxon>
        <taxon>Pteropus</taxon>
    </lineage>
</organism>
<proteinExistence type="predicted"/>
<dbReference type="InParanoid" id="L5JXQ1"/>
<feature type="compositionally biased region" description="Low complexity" evidence="1">
    <location>
        <begin position="8"/>
        <end position="21"/>
    </location>
</feature>